<dbReference type="InterPro" id="IPR002563">
    <property type="entry name" value="Flavin_Rdtase-like_dom"/>
</dbReference>
<dbReference type="Pfam" id="PF01613">
    <property type="entry name" value="Flavin_Reduct"/>
    <property type="match status" value="1"/>
</dbReference>
<dbReference type="InterPro" id="IPR012349">
    <property type="entry name" value="Split_barrel_FMN-bd"/>
</dbReference>
<gene>
    <name evidence="3" type="ORF">GCM10010249_40630</name>
</gene>
<evidence type="ECO:0000313" key="3">
    <source>
        <dbReference type="EMBL" id="GGQ17952.1"/>
    </source>
</evidence>
<keyword evidence="4" id="KW-1185">Reference proteome</keyword>
<reference evidence="3" key="2">
    <citation type="submission" date="2020-09" db="EMBL/GenBank/DDBJ databases">
        <authorList>
            <person name="Sun Q."/>
            <person name="Ohkuma M."/>
        </authorList>
    </citation>
    <scope>NUCLEOTIDE SEQUENCE</scope>
    <source>
        <strain evidence="3">JCM 4335</strain>
    </source>
</reference>
<dbReference type="SUPFAM" id="SSF50475">
    <property type="entry name" value="FMN-binding split barrel"/>
    <property type="match status" value="1"/>
</dbReference>
<name>A0A918B5S8_9ACTN</name>
<dbReference type="PANTHER" id="PTHR30466:SF1">
    <property type="entry name" value="FMN REDUCTASE (NADH) RUTF"/>
    <property type="match status" value="1"/>
</dbReference>
<dbReference type="InterPro" id="IPR050268">
    <property type="entry name" value="NADH-dep_flavin_reductase"/>
</dbReference>
<evidence type="ECO:0000259" key="2">
    <source>
        <dbReference type="SMART" id="SM00903"/>
    </source>
</evidence>
<organism evidence="3 4">
    <name type="scientific">Streptomyces roseolilacinus</name>
    <dbReference type="NCBI Taxonomy" id="66904"/>
    <lineage>
        <taxon>Bacteria</taxon>
        <taxon>Bacillati</taxon>
        <taxon>Actinomycetota</taxon>
        <taxon>Actinomycetes</taxon>
        <taxon>Kitasatosporales</taxon>
        <taxon>Streptomycetaceae</taxon>
        <taxon>Streptomyces</taxon>
    </lineage>
</organism>
<dbReference type="SMART" id="SM00903">
    <property type="entry name" value="Flavin_Reduct"/>
    <property type="match status" value="1"/>
</dbReference>
<reference evidence="3" key="1">
    <citation type="journal article" date="2014" name="Int. J. Syst. Evol. Microbiol.">
        <title>Complete genome sequence of Corynebacterium casei LMG S-19264T (=DSM 44701T), isolated from a smear-ripened cheese.</title>
        <authorList>
            <consortium name="US DOE Joint Genome Institute (JGI-PGF)"/>
            <person name="Walter F."/>
            <person name="Albersmeier A."/>
            <person name="Kalinowski J."/>
            <person name="Ruckert C."/>
        </authorList>
    </citation>
    <scope>NUCLEOTIDE SEQUENCE</scope>
    <source>
        <strain evidence="3">JCM 4335</strain>
    </source>
</reference>
<dbReference type="Proteomes" id="UP000654123">
    <property type="component" value="Unassembled WGS sequence"/>
</dbReference>
<evidence type="ECO:0000256" key="1">
    <source>
        <dbReference type="ARBA" id="ARBA00023002"/>
    </source>
</evidence>
<proteinExistence type="predicted"/>
<keyword evidence="1" id="KW-0560">Oxidoreductase</keyword>
<accession>A0A918B5S8</accession>
<dbReference type="Gene3D" id="2.30.110.10">
    <property type="entry name" value="Electron Transport, Fmn-binding Protein, Chain A"/>
    <property type="match status" value="1"/>
</dbReference>
<dbReference type="AlphaFoldDB" id="A0A918B5S8"/>
<dbReference type="EMBL" id="BMSV01000008">
    <property type="protein sequence ID" value="GGQ17952.1"/>
    <property type="molecule type" value="Genomic_DNA"/>
</dbReference>
<evidence type="ECO:0000313" key="4">
    <source>
        <dbReference type="Proteomes" id="UP000654123"/>
    </source>
</evidence>
<dbReference type="GO" id="GO:0010181">
    <property type="term" value="F:FMN binding"/>
    <property type="evidence" value="ECO:0007669"/>
    <property type="project" value="InterPro"/>
</dbReference>
<feature type="domain" description="Flavin reductase like" evidence="2">
    <location>
        <begin position="21"/>
        <end position="167"/>
    </location>
</feature>
<sequence>MSESATRIPVTATPDEFRTLMSGFPTGVAVVTAALPDGSPRGMTCSSVCGVSLEPPVLLVCLRQGGPTLEAVLAGGAFAVNLLHAAARPTAELFASGDPQRFRKVAWEAGAEAGGPHLTGAAHTVADCAVALAQPVGDHVAVYGEVRRVTRRGDPVPLLYGLRQFRTWPAAPQG</sequence>
<comment type="caution">
    <text evidence="3">The sequence shown here is derived from an EMBL/GenBank/DDBJ whole genome shotgun (WGS) entry which is preliminary data.</text>
</comment>
<dbReference type="GO" id="GO:0042602">
    <property type="term" value="F:riboflavin reductase (NADPH) activity"/>
    <property type="evidence" value="ECO:0007669"/>
    <property type="project" value="TreeGrafter"/>
</dbReference>
<protein>
    <recommendedName>
        <fullName evidence="2">Flavin reductase like domain-containing protein</fullName>
    </recommendedName>
</protein>
<dbReference type="RefSeq" id="WP_189535969.1">
    <property type="nucleotide sequence ID" value="NZ_BMSV01000008.1"/>
</dbReference>
<dbReference type="PANTHER" id="PTHR30466">
    <property type="entry name" value="FLAVIN REDUCTASE"/>
    <property type="match status" value="1"/>
</dbReference>